<dbReference type="Pfam" id="PF00005">
    <property type="entry name" value="ABC_tran"/>
    <property type="match status" value="1"/>
</dbReference>
<dbReference type="Pfam" id="PF12698">
    <property type="entry name" value="ABC2_membrane_3"/>
    <property type="match status" value="2"/>
</dbReference>
<keyword evidence="3" id="KW-0547">Nucleotide-binding</keyword>
<feature type="transmembrane region" description="Helical" evidence="7">
    <location>
        <begin position="404"/>
        <end position="426"/>
    </location>
</feature>
<evidence type="ECO:0000256" key="7">
    <source>
        <dbReference type="SAM" id="Phobius"/>
    </source>
</evidence>
<evidence type="ECO:0000259" key="8">
    <source>
        <dbReference type="PROSITE" id="PS50893"/>
    </source>
</evidence>
<organism evidence="9 10">
    <name type="scientific">Folsomia candida</name>
    <name type="common">Springtail</name>
    <dbReference type="NCBI Taxonomy" id="158441"/>
    <lineage>
        <taxon>Eukaryota</taxon>
        <taxon>Metazoa</taxon>
        <taxon>Ecdysozoa</taxon>
        <taxon>Arthropoda</taxon>
        <taxon>Hexapoda</taxon>
        <taxon>Collembola</taxon>
        <taxon>Entomobryomorpha</taxon>
        <taxon>Isotomoidea</taxon>
        <taxon>Isotomidae</taxon>
        <taxon>Proisotominae</taxon>
        <taxon>Folsomia</taxon>
    </lineage>
</organism>
<accession>A0A226EP14</accession>
<dbReference type="SUPFAM" id="SSF52540">
    <property type="entry name" value="P-loop containing nucleoside triphosphate hydrolases"/>
    <property type="match status" value="2"/>
</dbReference>
<evidence type="ECO:0000256" key="3">
    <source>
        <dbReference type="ARBA" id="ARBA00022741"/>
    </source>
</evidence>
<name>A0A226EP14_FOLCA</name>
<feature type="transmembrane region" description="Helical" evidence="7">
    <location>
        <begin position="1085"/>
        <end position="1106"/>
    </location>
</feature>
<feature type="domain" description="ABC transporter" evidence="8">
    <location>
        <begin position="3"/>
        <end position="240"/>
    </location>
</feature>
<feature type="transmembrane region" description="Helical" evidence="7">
    <location>
        <begin position="973"/>
        <end position="998"/>
    </location>
</feature>
<evidence type="ECO:0000313" key="9">
    <source>
        <dbReference type="EMBL" id="OXA58754.1"/>
    </source>
</evidence>
<dbReference type="InterPro" id="IPR003593">
    <property type="entry name" value="AAA+_ATPase"/>
</dbReference>
<feature type="transmembrane region" description="Helical" evidence="7">
    <location>
        <begin position="1144"/>
        <end position="1165"/>
    </location>
</feature>
<dbReference type="Proteomes" id="UP000198287">
    <property type="component" value="Unassembled WGS sequence"/>
</dbReference>
<comment type="subcellular location">
    <subcellularLocation>
        <location evidence="1">Membrane</location>
        <topology evidence="1">Multi-pass membrane protein</topology>
    </subcellularLocation>
</comment>
<dbReference type="InterPro" id="IPR013525">
    <property type="entry name" value="ABC2_TM"/>
</dbReference>
<dbReference type="GO" id="GO:0016020">
    <property type="term" value="C:membrane"/>
    <property type="evidence" value="ECO:0007669"/>
    <property type="project" value="UniProtKB-SubCell"/>
</dbReference>
<dbReference type="PANTHER" id="PTHR43038:SF3">
    <property type="entry name" value="ABC TRANSPORTER G FAMILY MEMBER 20 ISOFORM X1"/>
    <property type="match status" value="1"/>
</dbReference>
<dbReference type="GO" id="GO:0005524">
    <property type="term" value="F:ATP binding"/>
    <property type="evidence" value="ECO:0007669"/>
    <property type="project" value="UniProtKB-KW"/>
</dbReference>
<evidence type="ECO:0000256" key="4">
    <source>
        <dbReference type="ARBA" id="ARBA00022840"/>
    </source>
</evidence>
<keyword evidence="6 7" id="KW-0472">Membrane</keyword>
<feature type="transmembrane region" description="Helical" evidence="7">
    <location>
        <begin position="1056"/>
        <end position="1078"/>
    </location>
</feature>
<gene>
    <name evidence="9" type="ORF">Fcan01_06753</name>
</gene>
<dbReference type="GO" id="GO:0140359">
    <property type="term" value="F:ABC-type transporter activity"/>
    <property type="evidence" value="ECO:0007669"/>
    <property type="project" value="InterPro"/>
</dbReference>
<feature type="transmembrane region" description="Helical" evidence="7">
    <location>
        <begin position="540"/>
        <end position="561"/>
    </location>
</feature>
<feature type="transmembrane region" description="Helical" evidence="7">
    <location>
        <begin position="1692"/>
        <end position="1714"/>
    </location>
</feature>
<evidence type="ECO:0000256" key="1">
    <source>
        <dbReference type="ARBA" id="ARBA00004141"/>
    </source>
</evidence>
<keyword evidence="5 7" id="KW-1133">Transmembrane helix</keyword>
<feature type="transmembrane region" description="Helical" evidence="7">
    <location>
        <begin position="573"/>
        <end position="596"/>
    </location>
</feature>
<evidence type="ECO:0000256" key="2">
    <source>
        <dbReference type="ARBA" id="ARBA00022692"/>
    </source>
</evidence>
<evidence type="ECO:0000256" key="5">
    <source>
        <dbReference type="ARBA" id="ARBA00022989"/>
    </source>
</evidence>
<feature type="transmembrane region" description="Helical" evidence="7">
    <location>
        <begin position="1602"/>
        <end position="1624"/>
    </location>
</feature>
<proteinExistence type="predicted"/>
<feature type="transmembrane region" description="Helical" evidence="7">
    <location>
        <begin position="1519"/>
        <end position="1542"/>
    </location>
</feature>
<dbReference type="EMBL" id="LNIX01000003">
    <property type="protein sequence ID" value="OXA58754.1"/>
    <property type="molecule type" value="Genomic_DNA"/>
</dbReference>
<dbReference type="InterPro" id="IPR003439">
    <property type="entry name" value="ABC_transporter-like_ATP-bd"/>
</dbReference>
<evidence type="ECO:0000256" key="6">
    <source>
        <dbReference type="ARBA" id="ARBA00023136"/>
    </source>
</evidence>
<protein>
    <submittedName>
        <fullName evidence="9">ABC transporter G family member 23</fullName>
    </submittedName>
</protein>
<dbReference type="Pfam" id="PF01061">
    <property type="entry name" value="ABC2_membrane"/>
    <property type="match status" value="1"/>
</dbReference>
<feature type="transmembrane region" description="Helical" evidence="7">
    <location>
        <begin position="1633"/>
        <end position="1652"/>
    </location>
</feature>
<evidence type="ECO:0000313" key="10">
    <source>
        <dbReference type="Proteomes" id="UP000198287"/>
    </source>
</evidence>
<feature type="transmembrane region" description="Helical" evidence="7">
    <location>
        <begin position="480"/>
        <end position="502"/>
    </location>
</feature>
<comment type="caution">
    <text evidence="9">The sequence shown here is derived from an EMBL/GenBank/DDBJ whole genome shotgun (WGS) entry which is preliminary data.</text>
</comment>
<feature type="transmembrane region" description="Helical" evidence="7">
    <location>
        <begin position="447"/>
        <end position="474"/>
    </location>
</feature>
<dbReference type="CDD" id="cd03230">
    <property type="entry name" value="ABC_DR_subfamily_A"/>
    <property type="match status" value="1"/>
</dbReference>
<feature type="transmembrane region" description="Helical" evidence="7">
    <location>
        <begin position="1019"/>
        <end position="1044"/>
    </location>
</feature>
<dbReference type="GO" id="GO:0016887">
    <property type="term" value="F:ATP hydrolysis activity"/>
    <property type="evidence" value="ECO:0007669"/>
    <property type="project" value="InterPro"/>
</dbReference>
<dbReference type="SMART" id="SM00382">
    <property type="entry name" value="AAA"/>
    <property type="match status" value="1"/>
</dbReference>
<sequence length="1718" mass="193243">MAVLVRDAYKNYGTVPVIENLNITVRPGSIYGLLGASGCGKTTLLSCIVGLKQLNYGSINVFGHRPGEKGSGVPGPGLGFMPQESALYPIFTIAEELAYYGRIYGMTSKSIEKRTEFLVKFLNLPSASNRIDTLRVALAVAMIHSPPLLVLDEPTVGLDPLLRQSIWNHMTELVKSEEKTTILITTHYIDEAKFCDVDANFSEVKLTGIRQILFDDHYPISNAPQVTQNRRASNIKWKRLSVGANPYHLPKSKQVFSKYLNIVAALTKKNFVVQIRHPMTVFAQLVLPIFQLALYNLVMGREPYGLNIAYVSHDWNNQNNKTGINTSLVDFCSDTYNSKSINGSKLACLGNEMTAICTFLNQFEKHEITWETVISCGEDFRLTDLPIKYNSVFGESDEQTWIEFMQPGVILAFMFTIASLHGILWVGEKRLGIADRGRAAGITFSHIICASILSNTVVIVGQICIIVAICVKFYGLTMGGSWALAVILMFIVSLAGQSLGYFWASFCNNEMDIVMIQLFYLTTLMTSSGVMWPLESVVKLWRTLCLMIPVSIPIMALRAIIFRGWGLDHPEVLQGFAVAICWILVTLGETALYPMFTIPEIIAYYGIIYGMTSKEIATRIEFLTKILDLPTKLIHLDSLRIWQYMSELVQTKEGSAPAIIISAHYIEEAKFCDVVGIMRRGRLVAEQNPQILMAFHDSIYLETAVLHLCQDDEIKHGPTKMTTSVHNKGQNFIPMPDDDDDDYEEYFDSDFSGIKLTKIRKVVYDDPYDSNPTPNSIKWNRINDEGNRLTKNFNIVTALAKKNYLIKLRHPFSTRTLSDYTLFDYCSNTYTKYNNGSQTCFKNEMSAICTFLNQFDAKDVTWIPTSSVQESLNLVNNGDTIGYLEFPSNFTHHFRNRAMYRNFADNETIDGASLKIRMDLSNSISSSWLASKLLNRYHTFAKETIQSCGEDPNLIEMPLKFNAIFGELEGQSWIIYFQPGIITTFLFVLTSVNGILWVTEKRLKISDRGTVAGIKFGHIIAASVISDTVVIIVQVGIVIFMMVYLYDLDIKGSWELAVLLMFLVSLSGQSFGYLFATLTNNEMDIIIILMFLNGVLLVGSGVVWPLETVRMSWRVLCLMLPVSIPTASLRSIIFRGWGLDHTEVLQGFAVTICWIVVTLGVNIWLNRQPTVGLDPVLRQRFCDTVGILRKGALLAEDSPQSLLALHHSSSLEKVVLQLCHDAAARRLSNLKNNNYSNKNERLTTEHFTFIGVELTRVRKLSNGNFGGDDVLDVKKMNNGKLQIIRKMEQSGWKKDLRIVGALMSKTLLRQIRHPAAIFVQLLLPLLEILAYENIVGLEPKGAIMGVVSSDWNEIRGTHRVNTTTMNEFLRYCSTLYGEGSCLLNAGDDGMSSICGFLNEFEKDEIRWTYKYSTNEALKSIHGGKAMGFIEFPANFSGHLRDRILEKNYIGNGTLLGSKINIRMDESNVLTRDWVHATIMKKYQAYLEKSVIKCDADPRTVQLPLNHHAIYGKYDGEWTLFLQPGLIILYMFILANLPSVIFVMEKREGVADRGAVTGIKFGHIVVASFVSDSFMIVGQIAVFFIVLPGFYGMKVVIQVEGSWVLAVGLVYLTALSGLACGLWWATMVHHEMELILVLLFVNITNLISTGNMWPLESVSSIYRIFCWSLPASIPMQALRSIMFKGWGLNHPQVYQGFLVAIFWIVIPILLSFLFVRLRK</sequence>
<dbReference type="PANTHER" id="PTHR43038">
    <property type="entry name" value="ATP-BINDING CASSETTE, SUB-FAMILY H, MEMBER 1"/>
    <property type="match status" value="1"/>
</dbReference>
<keyword evidence="4" id="KW-0067">ATP-binding</keyword>
<feature type="transmembrane region" description="Helical" evidence="7">
    <location>
        <begin position="1563"/>
        <end position="1590"/>
    </location>
</feature>
<dbReference type="PROSITE" id="PS50893">
    <property type="entry name" value="ABC_TRANSPORTER_2"/>
    <property type="match status" value="1"/>
</dbReference>
<keyword evidence="10" id="KW-1185">Reference proteome</keyword>
<keyword evidence="2 7" id="KW-0812">Transmembrane</keyword>
<dbReference type="OrthoDB" id="10255969at2759"/>
<feature type="transmembrane region" description="Helical" evidence="7">
    <location>
        <begin position="1112"/>
        <end position="1132"/>
    </location>
</feature>
<dbReference type="Gene3D" id="3.40.50.300">
    <property type="entry name" value="P-loop containing nucleotide triphosphate hydrolases"/>
    <property type="match status" value="1"/>
</dbReference>
<reference evidence="9 10" key="1">
    <citation type="submission" date="2015-12" db="EMBL/GenBank/DDBJ databases">
        <title>The genome of Folsomia candida.</title>
        <authorList>
            <person name="Faddeeva A."/>
            <person name="Derks M.F."/>
            <person name="Anvar Y."/>
            <person name="Smit S."/>
            <person name="Van Straalen N."/>
            <person name="Roelofs D."/>
        </authorList>
    </citation>
    <scope>NUCLEOTIDE SEQUENCE [LARGE SCALE GENOMIC DNA]</scope>
    <source>
        <strain evidence="9 10">VU population</strain>
        <tissue evidence="9">Whole body</tissue>
    </source>
</reference>
<dbReference type="InterPro" id="IPR027417">
    <property type="entry name" value="P-loop_NTPase"/>
</dbReference>
<feature type="transmembrane region" description="Helical" evidence="7">
    <location>
        <begin position="514"/>
        <end position="534"/>
    </location>
</feature>